<comment type="caution">
    <text evidence="2">The sequence shown here is derived from an EMBL/GenBank/DDBJ whole genome shotgun (WGS) entry which is preliminary data.</text>
</comment>
<name>A0A2P7QYS9_9SPHN</name>
<dbReference type="Proteomes" id="UP000241167">
    <property type="component" value="Unassembled WGS sequence"/>
</dbReference>
<feature type="transmembrane region" description="Helical" evidence="1">
    <location>
        <begin position="94"/>
        <end position="119"/>
    </location>
</feature>
<feature type="transmembrane region" description="Helical" evidence="1">
    <location>
        <begin position="139"/>
        <end position="164"/>
    </location>
</feature>
<gene>
    <name evidence="2" type="ORF">C7I55_01710</name>
</gene>
<keyword evidence="3" id="KW-1185">Reference proteome</keyword>
<feature type="transmembrane region" description="Helical" evidence="1">
    <location>
        <begin position="12"/>
        <end position="33"/>
    </location>
</feature>
<evidence type="ECO:0000313" key="2">
    <source>
        <dbReference type="EMBL" id="PSJ43128.1"/>
    </source>
</evidence>
<organism evidence="2 3">
    <name type="scientific">Allosphingosinicella deserti</name>
    <dbReference type="NCBI Taxonomy" id="2116704"/>
    <lineage>
        <taxon>Bacteria</taxon>
        <taxon>Pseudomonadati</taxon>
        <taxon>Pseudomonadota</taxon>
        <taxon>Alphaproteobacteria</taxon>
        <taxon>Sphingomonadales</taxon>
        <taxon>Sphingomonadaceae</taxon>
        <taxon>Allosphingosinicella</taxon>
    </lineage>
</organism>
<evidence type="ECO:0008006" key="4">
    <source>
        <dbReference type="Google" id="ProtNLM"/>
    </source>
</evidence>
<accession>A0A2P7QYS9</accession>
<proteinExistence type="predicted"/>
<reference evidence="2 3" key="1">
    <citation type="submission" date="2018-03" db="EMBL/GenBank/DDBJ databases">
        <title>The draft genome of Sphingosinicella sp. GL-C-18.</title>
        <authorList>
            <person name="Liu L."/>
            <person name="Li L."/>
            <person name="Liang L."/>
            <person name="Zhang X."/>
            <person name="Wang T."/>
        </authorList>
    </citation>
    <scope>NUCLEOTIDE SEQUENCE [LARGE SCALE GENOMIC DNA]</scope>
    <source>
        <strain evidence="2 3">GL-C-18</strain>
    </source>
</reference>
<feature type="transmembrane region" description="Helical" evidence="1">
    <location>
        <begin position="494"/>
        <end position="515"/>
    </location>
</feature>
<feature type="transmembrane region" description="Helical" evidence="1">
    <location>
        <begin position="384"/>
        <end position="408"/>
    </location>
</feature>
<dbReference type="AlphaFoldDB" id="A0A2P7QYS9"/>
<sequence>MFELRQQLSGHVFRVVFAISMAMVLGSVGIDALRVGVDPGGLRNGAEAIVQTHLLWTLFFMFTTAALVADAVLRDELVGFAPILRAAPVRWRDLVLGRFVGAFAAILLCFTSVPIGIVAGSAMPWVAAGSVGPADPESFAFAFCVMAIPNLLLSASVGFVLATLARSLGAALVGAIVLLILYGLGARAGAVLLPLFEPFGFAAYDEATAGWGGALLDAAVPWDAPGLIANRLFVLAMSAALLGAAAMRPHSAVSRPSSADRRMQAVDRVPAGGCEVSTAPLVPSFRRQFRARLVLEVGQIVRTPVFAALLLLGIANAAAAMWPVRTSADPRLVVVTLSKAFQPAPIVVALFFTGELRWSERERGLAALLAATPLRSAAFLLPKFLAIAIVLVAMISAAAITALVLLAIGGGIAASSLLPAWFGAACYNALMFAIVAMFLQAIAPDKLAGWGFTVLFLVATLTLDRLGYVDPLYRYGRYPGWPLAPGNGAALPAWIYQCWWAAVGALLLTLAVAVARPTGPAYQPMRLARARPGLGRQRRS</sequence>
<keyword evidence="1" id="KW-0812">Transmembrane</keyword>
<evidence type="ECO:0000313" key="3">
    <source>
        <dbReference type="Proteomes" id="UP000241167"/>
    </source>
</evidence>
<feature type="transmembrane region" description="Helical" evidence="1">
    <location>
        <begin position="300"/>
        <end position="320"/>
    </location>
</feature>
<keyword evidence="1" id="KW-1133">Transmembrane helix</keyword>
<feature type="transmembrane region" description="Helical" evidence="1">
    <location>
        <begin position="420"/>
        <end position="440"/>
    </location>
</feature>
<feature type="transmembrane region" description="Helical" evidence="1">
    <location>
        <begin position="228"/>
        <end position="247"/>
    </location>
</feature>
<dbReference type="EMBL" id="PXYI01000001">
    <property type="protein sequence ID" value="PSJ43128.1"/>
    <property type="molecule type" value="Genomic_DNA"/>
</dbReference>
<keyword evidence="1" id="KW-0472">Membrane</keyword>
<protein>
    <recommendedName>
        <fullName evidence="4">ABC transporter permease</fullName>
    </recommendedName>
</protein>
<feature type="transmembrane region" description="Helical" evidence="1">
    <location>
        <begin position="171"/>
        <end position="196"/>
    </location>
</feature>
<evidence type="ECO:0000256" key="1">
    <source>
        <dbReference type="SAM" id="Phobius"/>
    </source>
</evidence>
<feature type="transmembrane region" description="Helical" evidence="1">
    <location>
        <begin position="447"/>
        <end position="468"/>
    </location>
</feature>
<feature type="transmembrane region" description="Helical" evidence="1">
    <location>
        <begin position="53"/>
        <end position="73"/>
    </location>
</feature>
<feature type="transmembrane region" description="Helical" evidence="1">
    <location>
        <begin position="332"/>
        <end position="353"/>
    </location>
</feature>